<sequence>MTLFLGVSEADPLIKPWPPPHYQTKCHRLLSSVSHFLPLHSLINFSALLRRHFPPPSVPPVSPLRMGNCAASKLRGGGEEEAVFLCHERKRHIKSAVLCRRALADAHNRYIHSLHAVAGAINLFVGRHSAPLPVLITLPSSGASSSSSDPSFLQQTPTAPVTETLAYCSSVSSSTSSAPTSLLRDGIELAGESGFGYFRPEAVATFGWDFFNPFERVNAAATPAGQNSEEELKIEVTASVTAVKEEVKNPPERGLSQRGSAPEKKKMELLYALSNVEEEFIKAYESGKELSRMLESKLFIPCAVDQTKDKSSKLIKAITWHRSSSSLSSSSSTNYWGSSSKGSLLTASRGELFDDYGGMGSGSHSQTLGRLYAWEKKLYEEVKAEESTRQMYQEKSLQLRNLGIEELSSRKIEKARVAAKDLYARISVALRTIQTISIRIQKVRDEELQPQLIELLQGLMRSWRTMLKSHERQKQIMLDVKAFTCTSYGRYCSDSQRQVTKNLEKQLENWLDCFKSYAAAQREYAESLQGWVSKFAKPHIKYYSRKDGSNPLLLILQDWSSSSKNLPDKAVSISMTGLIKNTKFLMVKQAEEMQRKRKVDGLAEELKQKIELLHKTDSRILEPEVQNQKDLVEMCRQKLEGEKAKHHNCMRDTTDVTLNGFKVGLTNVFESMTEFSRDSLHLYEEILARNEGEGVAGDGVREKSSSMEDSNAQLNNR</sequence>
<feature type="domain" description="DUF632" evidence="2">
    <location>
        <begin position="272"/>
        <end position="581"/>
    </location>
</feature>
<accession>A0AAP0G7Z6</accession>
<dbReference type="Proteomes" id="UP001418222">
    <property type="component" value="Unassembled WGS sequence"/>
</dbReference>
<evidence type="ECO:0000313" key="5">
    <source>
        <dbReference type="Proteomes" id="UP001418222"/>
    </source>
</evidence>
<dbReference type="PANTHER" id="PTHR21450">
    <property type="entry name" value="PROTEIN ALTERED PHOSPHATE STARVATION RESPONSE 1"/>
    <property type="match status" value="1"/>
</dbReference>
<keyword evidence="5" id="KW-1185">Reference proteome</keyword>
<dbReference type="PANTHER" id="PTHR21450:SF17">
    <property type="entry name" value="OS09G0542500 PROTEIN"/>
    <property type="match status" value="1"/>
</dbReference>
<dbReference type="EMBL" id="JBBWWQ010000007">
    <property type="protein sequence ID" value="KAK8942960.1"/>
    <property type="molecule type" value="Genomic_DNA"/>
</dbReference>
<gene>
    <name evidence="4" type="ORF">KSP39_PZI009109</name>
</gene>
<organism evidence="4 5">
    <name type="scientific">Platanthera zijinensis</name>
    <dbReference type="NCBI Taxonomy" id="2320716"/>
    <lineage>
        <taxon>Eukaryota</taxon>
        <taxon>Viridiplantae</taxon>
        <taxon>Streptophyta</taxon>
        <taxon>Embryophyta</taxon>
        <taxon>Tracheophyta</taxon>
        <taxon>Spermatophyta</taxon>
        <taxon>Magnoliopsida</taxon>
        <taxon>Liliopsida</taxon>
        <taxon>Asparagales</taxon>
        <taxon>Orchidaceae</taxon>
        <taxon>Orchidoideae</taxon>
        <taxon>Orchideae</taxon>
        <taxon>Orchidinae</taxon>
        <taxon>Platanthera</taxon>
    </lineage>
</organism>
<evidence type="ECO:0000259" key="2">
    <source>
        <dbReference type="Pfam" id="PF04782"/>
    </source>
</evidence>
<reference evidence="4 5" key="1">
    <citation type="journal article" date="2022" name="Nat. Plants">
        <title>Genomes of leafy and leafless Platanthera orchids illuminate the evolution of mycoheterotrophy.</title>
        <authorList>
            <person name="Li M.H."/>
            <person name="Liu K.W."/>
            <person name="Li Z."/>
            <person name="Lu H.C."/>
            <person name="Ye Q.L."/>
            <person name="Zhang D."/>
            <person name="Wang J.Y."/>
            <person name="Li Y.F."/>
            <person name="Zhong Z.M."/>
            <person name="Liu X."/>
            <person name="Yu X."/>
            <person name="Liu D.K."/>
            <person name="Tu X.D."/>
            <person name="Liu B."/>
            <person name="Hao Y."/>
            <person name="Liao X.Y."/>
            <person name="Jiang Y.T."/>
            <person name="Sun W.H."/>
            <person name="Chen J."/>
            <person name="Chen Y.Q."/>
            <person name="Ai Y."/>
            <person name="Zhai J.W."/>
            <person name="Wu S.S."/>
            <person name="Zhou Z."/>
            <person name="Hsiao Y.Y."/>
            <person name="Wu W.L."/>
            <person name="Chen Y.Y."/>
            <person name="Lin Y.F."/>
            <person name="Hsu J.L."/>
            <person name="Li C.Y."/>
            <person name="Wang Z.W."/>
            <person name="Zhao X."/>
            <person name="Zhong W.Y."/>
            <person name="Ma X.K."/>
            <person name="Ma L."/>
            <person name="Huang J."/>
            <person name="Chen G.Z."/>
            <person name="Huang M.Z."/>
            <person name="Huang L."/>
            <person name="Peng D.H."/>
            <person name="Luo Y.B."/>
            <person name="Zou S.Q."/>
            <person name="Chen S.P."/>
            <person name="Lan S."/>
            <person name="Tsai W.C."/>
            <person name="Van de Peer Y."/>
            <person name="Liu Z.J."/>
        </authorList>
    </citation>
    <scope>NUCLEOTIDE SEQUENCE [LARGE SCALE GENOMIC DNA]</scope>
    <source>
        <strain evidence="4">Lor287</strain>
    </source>
</reference>
<dbReference type="Pfam" id="PF04782">
    <property type="entry name" value="DUF632"/>
    <property type="match status" value="1"/>
</dbReference>
<protein>
    <recommendedName>
        <fullName evidence="6">Nitrate regulatory gene2 protein</fullName>
    </recommendedName>
</protein>
<dbReference type="InterPro" id="IPR006867">
    <property type="entry name" value="DUF632"/>
</dbReference>
<feature type="domain" description="DUF630" evidence="3">
    <location>
        <begin position="66"/>
        <end position="127"/>
    </location>
</feature>
<feature type="region of interest" description="Disordered" evidence="1">
    <location>
        <begin position="694"/>
        <end position="717"/>
    </location>
</feature>
<evidence type="ECO:0000256" key="1">
    <source>
        <dbReference type="SAM" id="MobiDB-lite"/>
    </source>
</evidence>
<dbReference type="AlphaFoldDB" id="A0AAP0G7Z6"/>
<proteinExistence type="predicted"/>
<feature type="compositionally biased region" description="Polar residues" evidence="1">
    <location>
        <begin position="707"/>
        <end position="717"/>
    </location>
</feature>
<evidence type="ECO:0000259" key="3">
    <source>
        <dbReference type="Pfam" id="PF04783"/>
    </source>
</evidence>
<comment type="caution">
    <text evidence="4">The sequence shown here is derived from an EMBL/GenBank/DDBJ whole genome shotgun (WGS) entry which is preliminary data.</text>
</comment>
<dbReference type="InterPro" id="IPR006868">
    <property type="entry name" value="DUF630"/>
</dbReference>
<name>A0AAP0G7Z6_9ASPA</name>
<evidence type="ECO:0000313" key="4">
    <source>
        <dbReference type="EMBL" id="KAK8942960.1"/>
    </source>
</evidence>
<dbReference type="Pfam" id="PF04783">
    <property type="entry name" value="DUF630"/>
    <property type="match status" value="1"/>
</dbReference>
<evidence type="ECO:0008006" key="6">
    <source>
        <dbReference type="Google" id="ProtNLM"/>
    </source>
</evidence>